<dbReference type="EMBL" id="GGEC01026740">
    <property type="protein sequence ID" value="MBX07224.1"/>
    <property type="molecule type" value="Transcribed_RNA"/>
</dbReference>
<evidence type="ECO:0000313" key="1">
    <source>
        <dbReference type="EMBL" id="MBX07224.1"/>
    </source>
</evidence>
<protein>
    <submittedName>
        <fullName evidence="1">Cleavage and polyadenylation specificity factor</fullName>
    </submittedName>
</protein>
<proteinExistence type="predicted"/>
<organism evidence="1">
    <name type="scientific">Rhizophora mucronata</name>
    <name type="common">Asiatic mangrove</name>
    <dbReference type="NCBI Taxonomy" id="61149"/>
    <lineage>
        <taxon>Eukaryota</taxon>
        <taxon>Viridiplantae</taxon>
        <taxon>Streptophyta</taxon>
        <taxon>Embryophyta</taxon>
        <taxon>Tracheophyta</taxon>
        <taxon>Spermatophyta</taxon>
        <taxon>Magnoliopsida</taxon>
        <taxon>eudicotyledons</taxon>
        <taxon>Gunneridae</taxon>
        <taxon>Pentapetalae</taxon>
        <taxon>rosids</taxon>
        <taxon>fabids</taxon>
        <taxon>Malpighiales</taxon>
        <taxon>Rhizophoraceae</taxon>
        <taxon>Rhizophora</taxon>
    </lineage>
</organism>
<reference evidence="1" key="1">
    <citation type="submission" date="2018-02" db="EMBL/GenBank/DDBJ databases">
        <title>Rhizophora mucronata_Transcriptome.</title>
        <authorList>
            <person name="Meera S.P."/>
            <person name="Sreeshan A."/>
            <person name="Augustine A."/>
        </authorList>
    </citation>
    <scope>NUCLEOTIDE SEQUENCE</scope>
    <source>
        <tissue evidence="1">Leaf</tissue>
    </source>
</reference>
<accession>A0A2P2KNB9</accession>
<sequence length="43" mass="4834">MAKKVYMTEQSIETGSSWAGFGIQTQDLTGAKAPVHLYQLLWF</sequence>
<name>A0A2P2KNB9_RHIMU</name>
<dbReference type="AlphaFoldDB" id="A0A2P2KNB9"/>